<keyword evidence="7" id="KW-0411">Iron-sulfur</keyword>
<protein>
    <submittedName>
        <fullName evidence="10">FAD-binding oxidoreductase</fullName>
    </submittedName>
</protein>
<evidence type="ECO:0000256" key="5">
    <source>
        <dbReference type="ARBA" id="ARBA00023002"/>
    </source>
</evidence>
<evidence type="ECO:0000313" key="10">
    <source>
        <dbReference type="EMBL" id="MYD90490.1"/>
    </source>
</evidence>
<reference evidence="10" key="1">
    <citation type="submission" date="2019-09" db="EMBL/GenBank/DDBJ databases">
        <title>Characterisation of the sponge microbiome using genome-centric metagenomics.</title>
        <authorList>
            <person name="Engelberts J.P."/>
            <person name="Robbins S.J."/>
            <person name="De Goeij J.M."/>
            <person name="Aranda M."/>
            <person name="Bell S.C."/>
            <person name="Webster N.S."/>
        </authorList>
    </citation>
    <scope>NUCLEOTIDE SEQUENCE</scope>
    <source>
        <strain evidence="10">SB0662_bin_9</strain>
    </source>
</reference>
<dbReference type="GO" id="GO:0004458">
    <property type="term" value="F:D-lactate dehydrogenase (cytochrome) activity"/>
    <property type="evidence" value="ECO:0007669"/>
    <property type="project" value="TreeGrafter"/>
</dbReference>
<name>A0A6B1DRZ0_9CHLR</name>
<evidence type="ECO:0000256" key="3">
    <source>
        <dbReference type="ARBA" id="ARBA00022723"/>
    </source>
</evidence>
<accession>A0A6B1DRZ0</accession>
<dbReference type="Gene3D" id="3.30.465.10">
    <property type="match status" value="2"/>
</dbReference>
<dbReference type="Pfam" id="PF02754">
    <property type="entry name" value="CCG"/>
    <property type="match status" value="1"/>
</dbReference>
<dbReference type="GO" id="GO:0051536">
    <property type="term" value="F:iron-sulfur cluster binding"/>
    <property type="evidence" value="ECO:0007669"/>
    <property type="project" value="UniProtKB-KW"/>
</dbReference>
<evidence type="ECO:0000256" key="7">
    <source>
        <dbReference type="ARBA" id="ARBA00023014"/>
    </source>
</evidence>
<organism evidence="10">
    <name type="scientific">Caldilineaceae bacterium SB0662_bin_9</name>
    <dbReference type="NCBI Taxonomy" id="2605258"/>
    <lineage>
        <taxon>Bacteria</taxon>
        <taxon>Bacillati</taxon>
        <taxon>Chloroflexota</taxon>
        <taxon>Caldilineae</taxon>
        <taxon>Caldilineales</taxon>
        <taxon>Caldilineaceae</taxon>
    </lineage>
</organism>
<dbReference type="PROSITE" id="PS51379">
    <property type="entry name" value="4FE4S_FER_2"/>
    <property type="match status" value="1"/>
</dbReference>
<keyword evidence="2" id="KW-0285">Flavoprotein</keyword>
<dbReference type="SUPFAM" id="SSF56176">
    <property type="entry name" value="FAD-binding/transporter-associated domain-like"/>
    <property type="match status" value="1"/>
</dbReference>
<dbReference type="Pfam" id="PF01565">
    <property type="entry name" value="FAD_binding_4"/>
    <property type="match status" value="1"/>
</dbReference>
<evidence type="ECO:0000259" key="8">
    <source>
        <dbReference type="PROSITE" id="PS51379"/>
    </source>
</evidence>
<dbReference type="SUPFAM" id="SSF55103">
    <property type="entry name" value="FAD-linked oxidases, C-terminal domain"/>
    <property type="match status" value="1"/>
</dbReference>
<dbReference type="Pfam" id="PF13183">
    <property type="entry name" value="Fer4_8"/>
    <property type="match status" value="1"/>
</dbReference>
<dbReference type="EMBL" id="VXPY01000063">
    <property type="protein sequence ID" value="MYD90490.1"/>
    <property type="molecule type" value="Genomic_DNA"/>
</dbReference>
<dbReference type="SUPFAM" id="SSF46548">
    <property type="entry name" value="alpha-helical ferredoxin"/>
    <property type="match status" value="1"/>
</dbReference>
<evidence type="ECO:0000256" key="6">
    <source>
        <dbReference type="ARBA" id="ARBA00023004"/>
    </source>
</evidence>
<dbReference type="GO" id="GO:0046872">
    <property type="term" value="F:metal ion binding"/>
    <property type="evidence" value="ECO:0007669"/>
    <property type="project" value="UniProtKB-KW"/>
</dbReference>
<dbReference type="InterPro" id="IPR017896">
    <property type="entry name" value="4Fe4S_Fe-S-bd"/>
</dbReference>
<dbReference type="PANTHER" id="PTHR11748">
    <property type="entry name" value="D-LACTATE DEHYDROGENASE"/>
    <property type="match status" value="1"/>
</dbReference>
<keyword evidence="6" id="KW-0408">Iron</keyword>
<dbReference type="Gene3D" id="1.10.1060.10">
    <property type="entry name" value="Alpha-helical ferredoxin"/>
    <property type="match status" value="1"/>
</dbReference>
<feature type="domain" description="FAD-binding PCMH-type" evidence="9">
    <location>
        <begin position="54"/>
        <end position="308"/>
    </location>
</feature>
<dbReference type="Pfam" id="PF02913">
    <property type="entry name" value="FAD-oxidase_C"/>
    <property type="match status" value="1"/>
</dbReference>
<dbReference type="PANTHER" id="PTHR11748:SF119">
    <property type="entry name" value="D-2-HYDROXYGLUTARATE DEHYDROGENASE"/>
    <property type="match status" value="1"/>
</dbReference>
<feature type="domain" description="4Fe-4S ferredoxin-type" evidence="8">
    <location>
        <begin position="651"/>
        <end position="679"/>
    </location>
</feature>
<dbReference type="PROSITE" id="PS51387">
    <property type="entry name" value="FAD_PCMH"/>
    <property type="match status" value="1"/>
</dbReference>
<keyword evidence="4" id="KW-0274">FAD</keyword>
<dbReference type="AlphaFoldDB" id="A0A6B1DRZ0"/>
<proteinExistence type="predicted"/>
<dbReference type="PROSITE" id="PS00198">
    <property type="entry name" value="4FE4S_FER_1"/>
    <property type="match status" value="1"/>
</dbReference>
<evidence type="ECO:0000256" key="1">
    <source>
        <dbReference type="ARBA" id="ARBA00001974"/>
    </source>
</evidence>
<dbReference type="GO" id="GO:1903457">
    <property type="term" value="P:lactate catabolic process"/>
    <property type="evidence" value="ECO:0007669"/>
    <property type="project" value="TreeGrafter"/>
</dbReference>
<dbReference type="InterPro" id="IPR009051">
    <property type="entry name" value="Helical_ferredxn"/>
</dbReference>
<evidence type="ECO:0000256" key="4">
    <source>
        <dbReference type="ARBA" id="ARBA00022827"/>
    </source>
</evidence>
<dbReference type="InterPro" id="IPR004017">
    <property type="entry name" value="Cys_rich_dom"/>
</dbReference>
<dbReference type="InterPro" id="IPR016169">
    <property type="entry name" value="FAD-bd_PCMH_sub2"/>
</dbReference>
<sequence>MQNFPPKTTVLEPEPQGEAEKLADAADSMSGQIDGDVRFDQYNRMLYSTDASVYQIMPLGVVLPRTADDIQCVLEHANRYGFPVLPRGGGSSLAGQAVGTAVVLDFSRYMQDVIEVNVEEETLRVQPGMNLQSMNLKLRKHRLMIGPDPASANRATIGGCVGNNSAGSHSILYGMMIDNVTETDVYLSDGTLARFGPLDADAARLKGELDSLEGRIYSGLTNLVLDHQEDILTDWPRHWRRASGYALDRLLPPLVDGSLARQLYLDSPLVPTAVRDRTDHRLNLSNLMVGSEGTLGVVTEVQTKLVPVPAHTGLLVFHFESVVEACSAVVDVLAMEPSASELLDRQLMDLARAKLTGGRNLFFIEGDPAAVLLTEFYGKDEREVRLKADRLRDHMQRRGWKGAVTVVEDLEAQVKVWDLRKSSLNLLMGQRGQHKPFPGIEDVSVPVEHLADYMAGILDYCAGLPDVPSTAVYAHASAGCLHVRPLINLHTARGAENLKLAGEHSLELARRSNGVMSGEHGDGLARSYYNRSLFTTPLYGALQQVKHIFDPHGRLNPGKIVDAQTPIENLRFGADYKAQTWSTVLDWSADHGFDGGVEMCNGAGVCRKLDVGTMCPSFMATREEKHSTRGRANSLRNAMAGRIPREELWTKEMYEVMDLCLGCKACKTECPSSVDMARIKVEYLQAYNDHNGMSLFTRLMGLMPGALRWSSSQAGWLFPALNAMARSPLGQWGMRRLGIHPERRFPDFRQASLGRAPNSQNLAGSKGRAVTLWADTWSRFFQPEVVQAAGSVLAKLGYDVEILCDTGCCGRPLITGGQLRKARAGADQLCRELMEPIGRGRTIVGLEPSCILTLRDEFPDLATDRGLATTVASNSRTLEEFLTESGVEPLDLEASSKDVWLHNHCHQRALVSGNPTADLLNSLGFNTSVIPSGCCGMAGEFGYLDHHYEVSQAVGEDRLFPAIREMPANGNLVASGFSCREQISHFTDRRALHLAEFLDQKINAQRSVQPE</sequence>
<comment type="cofactor">
    <cofactor evidence="1">
        <name>FAD</name>
        <dbReference type="ChEBI" id="CHEBI:57692"/>
    </cofactor>
</comment>
<dbReference type="InterPro" id="IPR036318">
    <property type="entry name" value="FAD-bd_PCMH-like_sf"/>
</dbReference>
<evidence type="ECO:0000256" key="2">
    <source>
        <dbReference type="ARBA" id="ARBA00022630"/>
    </source>
</evidence>
<dbReference type="InterPro" id="IPR017900">
    <property type="entry name" value="4Fe4S_Fe_S_CS"/>
</dbReference>
<dbReference type="InterPro" id="IPR004113">
    <property type="entry name" value="FAD-bd_oxidored_4_C"/>
</dbReference>
<comment type="caution">
    <text evidence="10">The sequence shown here is derived from an EMBL/GenBank/DDBJ whole genome shotgun (WGS) entry which is preliminary data.</text>
</comment>
<dbReference type="InterPro" id="IPR006094">
    <property type="entry name" value="Oxid_FAD_bind_N"/>
</dbReference>
<dbReference type="GO" id="GO:0008720">
    <property type="term" value="F:D-lactate dehydrogenase (NAD+) activity"/>
    <property type="evidence" value="ECO:0007669"/>
    <property type="project" value="TreeGrafter"/>
</dbReference>
<dbReference type="GO" id="GO:0071949">
    <property type="term" value="F:FAD binding"/>
    <property type="evidence" value="ECO:0007669"/>
    <property type="project" value="InterPro"/>
</dbReference>
<gene>
    <name evidence="10" type="ORF">F4Y08_09180</name>
</gene>
<evidence type="ECO:0000259" key="9">
    <source>
        <dbReference type="PROSITE" id="PS51387"/>
    </source>
</evidence>
<dbReference type="Gene3D" id="3.30.70.2740">
    <property type="match status" value="1"/>
</dbReference>
<dbReference type="InterPro" id="IPR016164">
    <property type="entry name" value="FAD-linked_Oxase-like_C"/>
</dbReference>
<dbReference type="InterPro" id="IPR016166">
    <property type="entry name" value="FAD-bd_PCMH"/>
</dbReference>
<keyword evidence="5" id="KW-0560">Oxidoreductase</keyword>
<keyword evidence="3" id="KW-0479">Metal-binding</keyword>
<dbReference type="Gene3D" id="3.30.70.2190">
    <property type="match status" value="1"/>
</dbReference>